<reference evidence="2 3" key="1">
    <citation type="journal article" date="2018" name="Evol. Lett.">
        <title>Horizontal gene cluster transfer increased hallucinogenic mushroom diversity.</title>
        <authorList>
            <person name="Reynolds H.T."/>
            <person name="Vijayakumar V."/>
            <person name="Gluck-Thaler E."/>
            <person name="Korotkin H.B."/>
            <person name="Matheny P.B."/>
            <person name="Slot J.C."/>
        </authorList>
    </citation>
    <scope>NUCLEOTIDE SEQUENCE [LARGE SCALE GENOMIC DNA]</scope>
    <source>
        <strain evidence="2 3">SRW20</strain>
    </source>
</reference>
<organism evidence="2 3">
    <name type="scientific">Gymnopilus dilepis</name>
    <dbReference type="NCBI Taxonomy" id="231916"/>
    <lineage>
        <taxon>Eukaryota</taxon>
        <taxon>Fungi</taxon>
        <taxon>Dikarya</taxon>
        <taxon>Basidiomycota</taxon>
        <taxon>Agaricomycotina</taxon>
        <taxon>Agaricomycetes</taxon>
        <taxon>Agaricomycetidae</taxon>
        <taxon>Agaricales</taxon>
        <taxon>Agaricineae</taxon>
        <taxon>Hymenogastraceae</taxon>
        <taxon>Gymnopilus</taxon>
    </lineage>
</organism>
<evidence type="ECO:0000313" key="3">
    <source>
        <dbReference type="Proteomes" id="UP000284706"/>
    </source>
</evidence>
<sequence>MTFPSQVLRSAKKREGDGSSGAGDRDSPQTASADPRIQSKPLELLNPPLFLKLNLKLERAYRRRHSHGTTCSAVVSSASNLILEILPPKSPFPMQAKLSCYTEESADNTAPLPATTLAFVGVVLHTSCLKNNTTPSQVQYVLNSFLQWTDYCSSTVGSSSNSMFINKSHLRGFPDSRRSINHVPASTGEKSRSRSNEAITRRRCFPFNASVGSQPATLNVVSSHRCSTLRPSTSASGSHLGGKPLVYSNPTHNYILQ</sequence>
<dbReference type="AlphaFoldDB" id="A0A409W753"/>
<evidence type="ECO:0000313" key="2">
    <source>
        <dbReference type="EMBL" id="PPQ74332.1"/>
    </source>
</evidence>
<proteinExistence type="predicted"/>
<keyword evidence="3" id="KW-1185">Reference proteome</keyword>
<accession>A0A409W753</accession>
<feature type="region of interest" description="Disordered" evidence="1">
    <location>
        <begin position="176"/>
        <end position="197"/>
    </location>
</feature>
<dbReference type="EMBL" id="NHYE01005348">
    <property type="protein sequence ID" value="PPQ74332.1"/>
    <property type="molecule type" value="Genomic_DNA"/>
</dbReference>
<dbReference type="Proteomes" id="UP000284706">
    <property type="component" value="Unassembled WGS sequence"/>
</dbReference>
<name>A0A409W753_9AGAR</name>
<comment type="caution">
    <text evidence="2">The sequence shown here is derived from an EMBL/GenBank/DDBJ whole genome shotgun (WGS) entry which is preliminary data.</text>
</comment>
<feature type="compositionally biased region" description="Basic and acidic residues" evidence="1">
    <location>
        <begin position="13"/>
        <end position="27"/>
    </location>
</feature>
<evidence type="ECO:0000256" key="1">
    <source>
        <dbReference type="SAM" id="MobiDB-lite"/>
    </source>
</evidence>
<gene>
    <name evidence="2" type="ORF">CVT26_004249</name>
</gene>
<feature type="region of interest" description="Disordered" evidence="1">
    <location>
        <begin position="1"/>
        <end position="38"/>
    </location>
</feature>
<protein>
    <submittedName>
        <fullName evidence="2">Uncharacterized protein</fullName>
    </submittedName>
</protein>
<dbReference type="InParanoid" id="A0A409W753"/>